<evidence type="ECO:0000256" key="1">
    <source>
        <dbReference type="SAM" id="MobiDB-lite"/>
    </source>
</evidence>
<dbReference type="Proteomes" id="UP000887577">
    <property type="component" value="Unplaced"/>
</dbReference>
<dbReference type="WBParaSite" id="PSU_v2.g13595.t1">
    <property type="protein sequence ID" value="PSU_v2.g13595.t1"/>
    <property type="gene ID" value="PSU_v2.g13595"/>
</dbReference>
<evidence type="ECO:0000313" key="2">
    <source>
        <dbReference type="Proteomes" id="UP000887577"/>
    </source>
</evidence>
<accession>A0A914Y7K4</accession>
<feature type="compositionally biased region" description="Polar residues" evidence="1">
    <location>
        <begin position="166"/>
        <end position="186"/>
    </location>
</feature>
<feature type="compositionally biased region" description="Low complexity" evidence="1">
    <location>
        <begin position="241"/>
        <end position="253"/>
    </location>
</feature>
<organism evidence="2 3">
    <name type="scientific">Panagrolaimus superbus</name>
    <dbReference type="NCBI Taxonomy" id="310955"/>
    <lineage>
        <taxon>Eukaryota</taxon>
        <taxon>Metazoa</taxon>
        <taxon>Ecdysozoa</taxon>
        <taxon>Nematoda</taxon>
        <taxon>Chromadorea</taxon>
        <taxon>Rhabditida</taxon>
        <taxon>Tylenchina</taxon>
        <taxon>Panagrolaimomorpha</taxon>
        <taxon>Panagrolaimoidea</taxon>
        <taxon>Panagrolaimidae</taxon>
        <taxon>Panagrolaimus</taxon>
    </lineage>
</organism>
<feature type="compositionally biased region" description="Basic residues" evidence="1">
    <location>
        <begin position="151"/>
        <end position="163"/>
    </location>
</feature>
<keyword evidence="2" id="KW-1185">Reference proteome</keyword>
<reference evidence="3" key="1">
    <citation type="submission" date="2022-11" db="UniProtKB">
        <authorList>
            <consortium name="WormBaseParasite"/>
        </authorList>
    </citation>
    <scope>IDENTIFICATION</scope>
</reference>
<feature type="region of interest" description="Disordered" evidence="1">
    <location>
        <begin position="109"/>
        <end position="186"/>
    </location>
</feature>
<dbReference type="AlphaFoldDB" id="A0A914Y7K4"/>
<feature type="compositionally biased region" description="Low complexity" evidence="1">
    <location>
        <begin position="131"/>
        <end position="140"/>
    </location>
</feature>
<feature type="region of interest" description="Disordered" evidence="1">
    <location>
        <begin position="240"/>
        <end position="295"/>
    </location>
</feature>
<proteinExistence type="predicted"/>
<protein>
    <submittedName>
        <fullName evidence="3">Uncharacterized protein</fullName>
    </submittedName>
</protein>
<name>A0A914Y7K4_9BILA</name>
<feature type="compositionally biased region" description="Low complexity" evidence="1">
    <location>
        <begin position="109"/>
        <end position="121"/>
    </location>
</feature>
<evidence type="ECO:0000313" key="3">
    <source>
        <dbReference type="WBParaSite" id="PSU_v2.g13595.t1"/>
    </source>
</evidence>
<feature type="compositionally biased region" description="Low complexity" evidence="1">
    <location>
        <begin position="263"/>
        <end position="286"/>
    </location>
</feature>
<sequence length="363" mass="40868">MSLKFTIAECPLFGKNGTTLVTPDGRIWKYKSAFYVCQECEKTNVKVTATIKQPYYIIRGQHICNDKNYAEIIKNFSGEEATVITAEQERSTIPPRTLLYNIRLRSRTRSNTNNLTNSNSSENIPQNSLPSTSTSTFTSSPKQSLNVSSKKISKKKKNQRPVARKTITNRTSQTKKFQSDSVPAPTTASEYTVSVNLNNSIYDTLNQYPSTATQALKTKSSSKFIRNEFATNLTASLGTESFSRSQTSRQQQRLPAKSLPQKSDSTTSTFSRASTTTSNNTNNTDNIDQKFTPPEEDEDSIIFIEPEIQIIEECINNARRNMPITFSSPIIQQFNKRNLHNFEIHDRPQTSVNQVPQISSTPK</sequence>